<reference evidence="7 8" key="1">
    <citation type="submission" date="2018-12" db="EMBL/GenBank/DDBJ databases">
        <title>Genome sequencing of Prevotella sp. KCOM 3155 (= JS262).</title>
        <authorList>
            <person name="Kook J.-K."/>
            <person name="Park S.-N."/>
            <person name="Lim Y.K."/>
        </authorList>
    </citation>
    <scope>NUCLEOTIDE SEQUENCE [LARGE SCALE GENOMIC DNA]</scope>
    <source>
        <strain evidence="7 8">KCOM 3155</strain>
    </source>
</reference>
<keyword evidence="2 5" id="KW-0812">Transmembrane</keyword>
<keyword evidence="8" id="KW-1185">Reference proteome</keyword>
<dbReference type="Gene3D" id="2.30.30.60">
    <property type="match status" value="1"/>
</dbReference>
<dbReference type="AlphaFoldDB" id="A0A432LH12"/>
<dbReference type="Proteomes" id="UP000278983">
    <property type="component" value="Unassembled WGS sequence"/>
</dbReference>
<evidence type="ECO:0000313" key="7">
    <source>
        <dbReference type="EMBL" id="RUL58364.1"/>
    </source>
</evidence>
<keyword evidence="3 5" id="KW-1133">Transmembrane helix</keyword>
<proteinExistence type="predicted"/>
<evidence type="ECO:0000256" key="3">
    <source>
        <dbReference type="ARBA" id="ARBA00022989"/>
    </source>
</evidence>
<comment type="subcellular location">
    <subcellularLocation>
        <location evidence="1">Membrane</location>
    </subcellularLocation>
</comment>
<feature type="transmembrane region" description="Helical" evidence="5">
    <location>
        <begin position="73"/>
        <end position="95"/>
    </location>
</feature>
<dbReference type="RefSeq" id="WP_126677468.1">
    <property type="nucleotide sequence ID" value="NZ_RYYU01000001.1"/>
</dbReference>
<feature type="domain" description="Mechanosensitive ion channel MscS" evidence="6">
    <location>
        <begin position="191"/>
        <end position="258"/>
    </location>
</feature>
<dbReference type="InterPro" id="IPR010920">
    <property type="entry name" value="LSM_dom_sf"/>
</dbReference>
<accession>A0A432LH12</accession>
<dbReference type="GO" id="GO:0071470">
    <property type="term" value="P:cellular response to osmotic stress"/>
    <property type="evidence" value="ECO:0007669"/>
    <property type="project" value="InterPro"/>
</dbReference>
<evidence type="ECO:0000313" key="8">
    <source>
        <dbReference type="Proteomes" id="UP000278983"/>
    </source>
</evidence>
<protein>
    <submittedName>
        <fullName evidence="7">Mechanosensitive ion channel</fullName>
    </submittedName>
</protein>
<evidence type="ECO:0000256" key="4">
    <source>
        <dbReference type="ARBA" id="ARBA00023136"/>
    </source>
</evidence>
<dbReference type="GO" id="GO:0005886">
    <property type="term" value="C:plasma membrane"/>
    <property type="evidence" value="ECO:0007669"/>
    <property type="project" value="TreeGrafter"/>
</dbReference>
<keyword evidence="4 5" id="KW-0472">Membrane</keyword>
<feature type="transmembrane region" description="Helical" evidence="5">
    <location>
        <begin position="172"/>
        <end position="199"/>
    </location>
</feature>
<sequence length="387" mass="43583">MDKIVLIVERLINICGLTGDIVPVVRHVLLVLITVFIASMAGLVCRKVIVPLIVKATKKTKTTWDDILLNKRVLLSASHIVPAVVVWMLLPWVFYQFPTVRMILTRLTAIYITVMSVATMVVFIDSFKLFEGEKRTSMQQYLYTFCGLLKIVMIFIAVVVVISIVINKSPMVLFAGLGATSAILMLVFQDTIIGVVAGVRLTSNDMLKKGDWITVQNTGVDGIVEEMTLTTVKVRNFDNTIMTISPKTLVNDSFQNWKGMEESAGRKVVKRLFYDFRNVGIVDTDTRFALIEKGYFKNGEIDKEAVNITLLRMYVERWLKNNSAVNPDMMILVRQAEATQNGLAVEFIFFLKNKGGVPYEHDISGIMEYVIAITPDFGLKIYQQTTI</sequence>
<gene>
    <name evidence="7" type="ORF">EHV08_00325</name>
</gene>
<dbReference type="OrthoDB" id="9775207at2"/>
<name>A0A432LH12_9BACT</name>
<evidence type="ECO:0000259" key="6">
    <source>
        <dbReference type="Pfam" id="PF00924"/>
    </source>
</evidence>
<organism evidence="7 8">
    <name type="scientific">Prevotella koreensis</name>
    <dbReference type="NCBI Taxonomy" id="2490854"/>
    <lineage>
        <taxon>Bacteria</taxon>
        <taxon>Pseudomonadati</taxon>
        <taxon>Bacteroidota</taxon>
        <taxon>Bacteroidia</taxon>
        <taxon>Bacteroidales</taxon>
        <taxon>Prevotellaceae</taxon>
        <taxon>Prevotella</taxon>
    </lineage>
</organism>
<dbReference type="InterPro" id="IPR006685">
    <property type="entry name" value="MscS_channel_2nd"/>
</dbReference>
<evidence type="ECO:0000256" key="5">
    <source>
        <dbReference type="SAM" id="Phobius"/>
    </source>
</evidence>
<comment type="caution">
    <text evidence="7">The sequence shown here is derived from an EMBL/GenBank/DDBJ whole genome shotgun (WGS) entry which is preliminary data.</text>
</comment>
<feature type="transmembrane region" description="Helical" evidence="5">
    <location>
        <begin position="107"/>
        <end position="130"/>
    </location>
</feature>
<dbReference type="InterPro" id="IPR023408">
    <property type="entry name" value="MscS_beta-dom_sf"/>
</dbReference>
<dbReference type="Pfam" id="PF00924">
    <property type="entry name" value="MS_channel_2nd"/>
    <property type="match status" value="1"/>
</dbReference>
<evidence type="ECO:0000256" key="1">
    <source>
        <dbReference type="ARBA" id="ARBA00004370"/>
    </source>
</evidence>
<evidence type="ECO:0000256" key="2">
    <source>
        <dbReference type="ARBA" id="ARBA00022692"/>
    </source>
</evidence>
<dbReference type="SUPFAM" id="SSF50182">
    <property type="entry name" value="Sm-like ribonucleoproteins"/>
    <property type="match status" value="1"/>
</dbReference>
<dbReference type="InterPro" id="IPR030192">
    <property type="entry name" value="YbdG"/>
</dbReference>
<dbReference type="GO" id="GO:0008381">
    <property type="term" value="F:mechanosensitive monoatomic ion channel activity"/>
    <property type="evidence" value="ECO:0007669"/>
    <property type="project" value="InterPro"/>
</dbReference>
<dbReference type="EMBL" id="RYYU01000001">
    <property type="protein sequence ID" value="RUL58364.1"/>
    <property type="molecule type" value="Genomic_DNA"/>
</dbReference>
<feature type="transmembrane region" description="Helical" evidence="5">
    <location>
        <begin position="142"/>
        <end position="166"/>
    </location>
</feature>
<dbReference type="PANTHER" id="PTHR30414">
    <property type="entry name" value="MINICONDUCTANCE MECHANOSENSITIVE CHANNEL YBDG"/>
    <property type="match status" value="1"/>
</dbReference>
<feature type="transmembrane region" description="Helical" evidence="5">
    <location>
        <begin position="28"/>
        <end position="53"/>
    </location>
</feature>
<dbReference type="PANTHER" id="PTHR30414:SF0">
    <property type="entry name" value="MINICONDUCTANCE MECHANOSENSITIVE CHANNEL YBDG"/>
    <property type="match status" value="1"/>
</dbReference>